<keyword evidence="1" id="KW-1133">Transmembrane helix</keyword>
<protein>
    <recommendedName>
        <fullName evidence="3">Steroid 5-alpha reductase C-terminal domain-containing protein</fullName>
    </recommendedName>
</protein>
<gene>
    <name evidence="2" type="ORF">OAUR00152_LOCUS12640</name>
</gene>
<feature type="transmembrane region" description="Helical" evidence="1">
    <location>
        <begin position="24"/>
        <end position="42"/>
    </location>
</feature>
<proteinExistence type="predicted"/>
<feature type="transmembrane region" description="Helical" evidence="1">
    <location>
        <begin position="123"/>
        <end position="144"/>
    </location>
</feature>
<dbReference type="Gene3D" id="1.20.120.1630">
    <property type="match status" value="1"/>
</dbReference>
<accession>A0A7S4ILD9</accession>
<dbReference type="PANTHER" id="PTHR32251">
    <property type="entry name" value="3-OXO-5-ALPHA-STEROID 4-DEHYDROGENASE"/>
    <property type="match status" value="1"/>
</dbReference>
<name>A0A7S4ILD9_9STRA</name>
<evidence type="ECO:0000256" key="1">
    <source>
        <dbReference type="SAM" id="Phobius"/>
    </source>
</evidence>
<dbReference type="EMBL" id="HBKQ01018649">
    <property type="protein sequence ID" value="CAE2232866.1"/>
    <property type="molecule type" value="Transcribed_RNA"/>
</dbReference>
<keyword evidence="1" id="KW-0472">Membrane</keyword>
<dbReference type="InterPro" id="IPR010721">
    <property type="entry name" value="UstE-like"/>
</dbReference>
<keyword evidence="1" id="KW-0812">Transmembrane</keyword>
<evidence type="ECO:0008006" key="3">
    <source>
        <dbReference type="Google" id="ProtNLM"/>
    </source>
</evidence>
<feature type="transmembrane region" description="Helical" evidence="1">
    <location>
        <begin position="164"/>
        <end position="184"/>
    </location>
</feature>
<dbReference type="AlphaFoldDB" id="A0A7S4ILD9"/>
<dbReference type="PANTHER" id="PTHR32251:SF23">
    <property type="entry name" value="3-OXO-5-ALPHA-STEROID 4-DEHYDROGENASE (DUF1295)"/>
    <property type="match status" value="1"/>
</dbReference>
<dbReference type="GO" id="GO:0016020">
    <property type="term" value="C:membrane"/>
    <property type="evidence" value="ECO:0007669"/>
    <property type="project" value="TreeGrafter"/>
</dbReference>
<reference evidence="2" key="1">
    <citation type="submission" date="2021-01" db="EMBL/GenBank/DDBJ databases">
        <authorList>
            <person name="Corre E."/>
            <person name="Pelletier E."/>
            <person name="Niang G."/>
            <person name="Scheremetjew M."/>
            <person name="Finn R."/>
            <person name="Kale V."/>
            <person name="Holt S."/>
            <person name="Cochrane G."/>
            <person name="Meng A."/>
            <person name="Brown T."/>
            <person name="Cohen L."/>
        </authorList>
    </citation>
    <scope>NUCLEOTIDE SEQUENCE</scope>
    <source>
        <strain evidence="2">Isolate 1302-5</strain>
    </source>
</reference>
<feature type="transmembrane region" description="Helical" evidence="1">
    <location>
        <begin position="62"/>
        <end position="82"/>
    </location>
</feature>
<evidence type="ECO:0000313" key="2">
    <source>
        <dbReference type="EMBL" id="CAE2232866.1"/>
    </source>
</evidence>
<dbReference type="Pfam" id="PF06966">
    <property type="entry name" value="DUF1295"/>
    <property type="match status" value="1"/>
</dbReference>
<organism evidence="2">
    <name type="scientific">Odontella aurita</name>
    <dbReference type="NCBI Taxonomy" id="265563"/>
    <lineage>
        <taxon>Eukaryota</taxon>
        <taxon>Sar</taxon>
        <taxon>Stramenopiles</taxon>
        <taxon>Ochrophyta</taxon>
        <taxon>Bacillariophyta</taxon>
        <taxon>Mediophyceae</taxon>
        <taxon>Biddulphiophycidae</taxon>
        <taxon>Eupodiscales</taxon>
        <taxon>Odontellaceae</taxon>
        <taxon>Odontella</taxon>
    </lineage>
</organism>
<sequence length="320" mass="36599">MVYDCDTFKYALEGISTVGDPHHLAVSSCLFVSVITFVASTLTRNYSQTDKVWSVVPFLYTWMAVCDARTLVMAIVATIWGFRLTWNFNRRGGYKWPPWDGDEDYRWQFLQDGALLETLKNKFAWAVFNLTFISFYQNVLLLLISTPSFVAWSAAKSPECLDSFTPWGSIDSVATVLFLLFVTLESVADNQQWAFQKEKKRRLALGEELVGEYADGFCQSGCFAIVRKPNYAAEQAIWISFYLYSVGATGGYWLNYSSVGSVLLVLLFQGSGWFTENITLTRHPKYTQYQKRVPLYIPNPLLLLRTSSFRERKQCIGKEN</sequence>
<feature type="transmembrane region" description="Helical" evidence="1">
    <location>
        <begin position="260"/>
        <end position="280"/>
    </location>
</feature>
<feature type="transmembrane region" description="Helical" evidence="1">
    <location>
        <begin position="236"/>
        <end position="254"/>
    </location>
</feature>